<keyword evidence="2" id="KW-1185">Reference proteome</keyword>
<dbReference type="EMBL" id="CP037421">
    <property type="protein sequence ID" value="QDT30597.1"/>
    <property type="molecule type" value="Genomic_DNA"/>
</dbReference>
<evidence type="ECO:0000313" key="1">
    <source>
        <dbReference type="EMBL" id="QDT30597.1"/>
    </source>
</evidence>
<organism evidence="1 2">
    <name type="scientific">Gimesia panareensis</name>
    <dbReference type="NCBI Taxonomy" id="2527978"/>
    <lineage>
        <taxon>Bacteria</taxon>
        <taxon>Pseudomonadati</taxon>
        <taxon>Planctomycetota</taxon>
        <taxon>Planctomycetia</taxon>
        <taxon>Planctomycetales</taxon>
        <taxon>Planctomycetaceae</taxon>
        <taxon>Gimesia</taxon>
    </lineage>
</organism>
<name>A0A517QGC6_9PLAN</name>
<proteinExistence type="predicted"/>
<dbReference type="RefSeq" id="WP_145115669.1">
    <property type="nucleotide sequence ID" value="NZ_CP036277.1"/>
</dbReference>
<dbReference type="Proteomes" id="UP000315647">
    <property type="component" value="Chromosome"/>
</dbReference>
<accession>A0A517QGC6</accession>
<gene>
    <name evidence="1" type="ORF">Enr10x_59650</name>
</gene>
<reference evidence="1 2" key="1">
    <citation type="submission" date="2019-03" db="EMBL/GenBank/DDBJ databases">
        <title>Deep-cultivation of Planctomycetes and their phenomic and genomic characterization uncovers novel biology.</title>
        <authorList>
            <person name="Wiegand S."/>
            <person name="Jogler M."/>
            <person name="Boedeker C."/>
            <person name="Pinto D."/>
            <person name="Vollmers J."/>
            <person name="Rivas-Marin E."/>
            <person name="Kohn T."/>
            <person name="Peeters S.H."/>
            <person name="Heuer A."/>
            <person name="Rast P."/>
            <person name="Oberbeckmann S."/>
            <person name="Bunk B."/>
            <person name="Jeske O."/>
            <person name="Meyerdierks A."/>
            <person name="Storesund J.E."/>
            <person name="Kallscheuer N."/>
            <person name="Luecker S."/>
            <person name="Lage O.M."/>
            <person name="Pohl T."/>
            <person name="Merkel B.J."/>
            <person name="Hornburger P."/>
            <person name="Mueller R.-W."/>
            <person name="Bruemmer F."/>
            <person name="Labrenz M."/>
            <person name="Spormann A.M."/>
            <person name="Op den Camp H."/>
            <person name="Overmann J."/>
            <person name="Amann R."/>
            <person name="Jetten M.S.M."/>
            <person name="Mascher T."/>
            <person name="Medema M.H."/>
            <person name="Devos D.P."/>
            <person name="Kaster A.-K."/>
            <person name="Ovreas L."/>
            <person name="Rohde M."/>
            <person name="Galperin M.Y."/>
            <person name="Jogler C."/>
        </authorList>
    </citation>
    <scope>NUCLEOTIDE SEQUENCE [LARGE SCALE GENOMIC DNA]</scope>
    <source>
        <strain evidence="1 2">Enr10</strain>
    </source>
</reference>
<dbReference type="AlphaFoldDB" id="A0A517QGC6"/>
<protein>
    <submittedName>
        <fullName evidence="1">Uncharacterized protein</fullName>
    </submittedName>
</protein>
<evidence type="ECO:0000313" key="2">
    <source>
        <dbReference type="Proteomes" id="UP000315647"/>
    </source>
</evidence>
<sequence length="376" mass="43735" precursor="true">MSARLILILAFLITLTSQAKIYATDPAPQPKRELNAEETEQVLEFLSQELTKKFDAIHTWQGTYQFTDETNSENPRSTTGGRYWKTTQGQYTFWLDEIQDRLRVNYDKTEKPNEFNQFGTLEPVKTDSPTNTQWIVTGLDCYELSEERFGSVKGFPEGILLKGSTGRVLFRKPRFEEFLGNRFFDPRDLFGGKSYPSVRNPQVYLAVLHGEHGEELQQKYARQLSITELQGESGQKQYQLKLESASKNRDGISSYTLTTYDSHAGWNVTHYEDHLGSKVIHKRTILYKNVDGIYLPQEVDIAHFKQDRTRRADPYHRQNYRLVESKLNQPLDRSLFEIKSLQLQPGERMVDQIRNKAFVQYENRLVPASQYPLLIK</sequence>
<accession>A0A518AFZ7</accession>